<evidence type="ECO:0000256" key="2">
    <source>
        <dbReference type="ARBA" id="ARBA00022833"/>
    </source>
</evidence>
<dbReference type="InterPro" id="IPR013149">
    <property type="entry name" value="ADH-like_C"/>
</dbReference>
<dbReference type="Pfam" id="PF08240">
    <property type="entry name" value="ADH_N"/>
    <property type="match status" value="1"/>
</dbReference>
<sequence>MKAAQVHAANDIRYEDVERPVPSAHEVLVKVKYTGICGSDVPRVLDGACHSFPITLGHEFSGTVAETGPGVTNVQPGDRVAGVPLVPCMECDDCLRGDYALCKHYSFIGSRQNGSFAEYVVVPERNVVRVDDSVSFEKAAFFEPATVALHGIERTNFRGGHPVAILGGGTIGLFTAQWAKAFGASAVVVFDIVPERLDLALRLGATHVVNTSDEDYLERAMALTGGRGYDYVFETAGAGPTMKMASALAANGGEICFIGTPKRELTFSVDEWERMNRREFTMTGSWMSYSAPFPGHEWPAKAEAFRTGALSFDDDLIWSVRGLSEASDAFEDFATPGKVKGKVLLDSER</sequence>
<dbReference type="Gene3D" id="3.90.180.10">
    <property type="entry name" value="Medium-chain alcohol dehydrogenases, catalytic domain"/>
    <property type="match status" value="1"/>
</dbReference>
<name>A0ABT6ZKB3_9ACTN</name>
<dbReference type="InterPro" id="IPR036291">
    <property type="entry name" value="NAD(P)-bd_dom_sf"/>
</dbReference>
<gene>
    <name evidence="6" type="ORF">QJ043_05330</name>
</gene>
<dbReference type="InterPro" id="IPR011032">
    <property type="entry name" value="GroES-like_sf"/>
</dbReference>
<dbReference type="InterPro" id="IPR050129">
    <property type="entry name" value="Zn_alcohol_dh"/>
</dbReference>
<dbReference type="SUPFAM" id="SSF51735">
    <property type="entry name" value="NAD(P)-binding Rossmann-fold domains"/>
    <property type="match status" value="1"/>
</dbReference>
<evidence type="ECO:0000313" key="6">
    <source>
        <dbReference type="EMBL" id="MDJ1129501.1"/>
    </source>
</evidence>
<dbReference type="EMBL" id="JASJEX010000002">
    <property type="protein sequence ID" value="MDJ1129501.1"/>
    <property type="molecule type" value="Genomic_DNA"/>
</dbReference>
<evidence type="ECO:0000256" key="1">
    <source>
        <dbReference type="ARBA" id="ARBA00022723"/>
    </source>
</evidence>
<keyword evidence="3" id="KW-0560">Oxidoreductase</keyword>
<proteinExistence type="inferred from homology"/>
<evidence type="ECO:0000313" key="7">
    <source>
        <dbReference type="Proteomes" id="UP001431693"/>
    </source>
</evidence>
<feature type="domain" description="Enoyl reductase (ER)" evidence="5">
    <location>
        <begin position="7"/>
        <end position="345"/>
    </location>
</feature>
<keyword evidence="2 4" id="KW-0862">Zinc</keyword>
<comment type="similarity">
    <text evidence="4">Belongs to the zinc-containing alcohol dehydrogenase family.</text>
</comment>
<reference evidence="6" key="1">
    <citation type="submission" date="2023-05" db="EMBL/GenBank/DDBJ databases">
        <title>[olsenella] sp. nov., isolated from a pig farm feces dump.</title>
        <authorList>
            <person name="Chang Y.-H."/>
        </authorList>
    </citation>
    <scope>NUCLEOTIDE SEQUENCE</scope>
    <source>
        <strain evidence="6">YH-ols2217</strain>
    </source>
</reference>
<keyword evidence="7" id="KW-1185">Reference proteome</keyword>
<dbReference type="SMART" id="SM00829">
    <property type="entry name" value="PKS_ER"/>
    <property type="match status" value="1"/>
</dbReference>
<dbReference type="PROSITE" id="PS00059">
    <property type="entry name" value="ADH_ZINC"/>
    <property type="match status" value="1"/>
</dbReference>
<dbReference type="Proteomes" id="UP001431693">
    <property type="component" value="Unassembled WGS sequence"/>
</dbReference>
<protein>
    <submittedName>
        <fullName evidence="6">Galactitol-1-phosphate 5-dehydrogenase</fullName>
    </submittedName>
</protein>
<dbReference type="InterPro" id="IPR020843">
    <property type="entry name" value="ER"/>
</dbReference>
<dbReference type="SUPFAM" id="SSF50129">
    <property type="entry name" value="GroES-like"/>
    <property type="match status" value="1"/>
</dbReference>
<accession>A0ABT6ZKB3</accession>
<dbReference type="PANTHER" id="PTHR43401:SF2">
    <property type="entry name" value="L-THREONINE 3-DEHYDROGENASE"/>
    <property type="match status" value="1"/>
</dbReference>
<dbReference type="PANTHER" id="PTHR43401">
    <property type="entry name" value="L-THREONINE 3-DEHYDROGENASE"/>
    <property type="match status" value="1"/>
</dbReference>
<dbReference type="Gene3D" id="3.40.50.720">
    <property type="entry name" value="NAD(P)-binding Rossmann-like Domain"/>
    <property type="match status" value="1"/>
</dbReference>
<keyword evidence="1 4" id="KW-0479">Metal-binding</keyword>
<dbReference type="InterPro" id="IPR013154">
    <property type="entry name" value="ADH-like_N"/>
</dbReference>
<evidence type="ECO:0000256" key="4">
    <source>
        <dbReference type="RuleBase" id="RU361277"/>
    </source>
</evidence>
<evidence type="ECO:0000256" key="3">
    <source>
        <dbReference type="ARBA" id="ARBA00023002"/>
    </source>
</evidence>
<dbReference type="RefSeq" id="WP_283713712.1">
    <property type="nucleotide sequence ID" value="NZ_JASJEW010000006.1"/>
</dbReference>
<evidence type="ECO:0000259" key="5">
    <source>
        <dbReference type="SMART" id="SM00829"/>
    </source>
</evidence>
<organism evidence="6 7">
    <name type="scientific">Kribbibacterium absianum</name>
    <dbReference type="NCBI Taxonomy" id="3044210"/>
    <lineage>
        <taxon>Bacteria</taxon>
        <taxon>Bacillati</taxon>
        <taxon>Actinomycetota</taxon>
        <taxon>Coriobacteriia</taxon>
        <taxon>Coriobacteriales</taxon>
        <taxon>Kribbibacteriaceae</taxon>
        <taxon>Kribbibacterium</taxon>
    </lineage>
</organism>
<comment type="cofactor">
    <cofactor evidence="4">
        <name>Zn(2+)</name>
        <dbReference type="ChEBI" id="CHEBI:29105"/>
    </cofactor>
</comment>
<dbReference type="InterPro" id="IPR002328">
    <property type="entry name" value="ADH_Zn_CS"/>
</dbReference>
<dbReference type="Pfam" id="PF00107">
    <property type="entry name" value="ADH_zinc_N"/>
    <property type="match status" value="1"/>
</dbReference>
<dbReference type="CDD" id="cd08236">
    <property type="entry name" value="sugar_DH"/>
    <property type="match status" value="1"/>
</dbReference>
<comment type="caution">
    <text evidence="6">The sequence shown here is derived from an EMBL/GenBank/DDBJ whole genome shotgun (WGS) entry which is preliminary data.</text>
</comment>